<dbReference type="InterPro" id="IPR011006">
    <property type="entry name" value="CheY-like_superfamily"/>
</dbReference>
<evidence type="ECO:0000313" key="11">
    <source>
        <dbReference type="Proteomes" id="UP001197378"/>
    </source>
</evidence>
<accession>A0AAE3CIV9</accession>
<dbReference type="CDD" id="cd17574">
    <property type="entry name" value="REC_OmpR"/>
    <property type="match status" value="1"/>
</dbReference>
<dbReference type="Gene3D" id="1.10.10.10">
    <property type="entry name" value="Winged helix-like DNA-binding domain superfamily/Winged helix DNA-binding domain"/>
    <property type="match status" value="1"/>
</dbReference>
<keyword evidence="5" id="KW-0804">Transcription</keyword>
<comment type="caution">
    <text evidence="10">The sequence shown here is derived from an EMBL/GenBank/DDBJ whole genome shotgun (WGS) entry which is preliminary data.</text>
</comment>
<dbReference type="PANTHER" id="PTHR48111:SF4">
    <property type="entry name" value="DNA-BINDING DUAL TRANSCRIPTIONAL REGULATOR OMPR"/>
    <property type="match status" value="1"/>
</dbReference>
<keyword evidence="3" id="KW-0805">Transcription regulation</keyword>
<keyword evidence="2" id="KW-0902">Two-component regulatory system</keyword>
<evidence type="ECO:0000259" key="9">
    <source>
        <dbReference type="PROSITE" id="PS51755"/>
    </source>
</evidence>
<dbReference type="GO" id="GO:0000156">
    <property type="term" value="F:phosphorelay response regulator activity"/>
    <property type="evidence" value="ECO:0007669"/>
    <property type="project" value="TreeGrafter"/>
</dbReference>
<dbReference type="CDD" id="cd00383">
    <property type="entry name" value="trans_reg_C"/>
    <property type="match status" value="1"/>
</dbReference>
<feature type="modified residue" description="4-aspartylphosphate" evidence="6">
    <location>
        <position position="59"/>
    </location>
</feature>
<dbReference type="GO" id="GO:0032993">
    <property type="term" value="C:protein-DNA complex"/>
    <property type="evidence" value="ECO:0007669"/>
    <property type="project" value="TreeGrafter"/>
</dbReference>
<feature type="domain" description="Response regulatory" evidence="8">
    <location>
        <begin position="10"/>
        <end position="124"/>
    </location>
</feature>
<dbReference type="InterPro" id="IPR001789">
    <property type="entry name" value="Sig_transdc_resp-reg_receiver"/>
</dbReference>
<dbReference type="PANTHER" id="PTHR48111">
    <property type="entry name" value="REGULATOR OF RPOS"/>
    <property type="match status" value="1"/>
</dbReference>
<dbReference type="Gene3D" id="6.10.250.690">
    <property type="match status" value="1"/>
</dbReference>
<keyword evidence="4 7" id="KW-0238">DNA-binding</keyword>
<feature type="DNA-binding region" description="OmpR/PhoB-type" evidence="7">
    <location>
        <begin position="137"/>
        <end position="237"/>
    </location>
</feature>
<dbReference type="InterPro" id="IPR036388">
    <property type="entry name" value="WH-like_DNA-bd_sf"/>
</dbReference>
<evidence type="ECO:0000256" key="1">
    <source>
        <dbReference type="ARBA" id="ARBA00022553"/>
    </source>
</evidence>
<name>A0AAE3CIV9_9PROT</name>
<keyword evidence="11" id="KW-1185">Reference proteome</keyword>
<evidence type="ECO:0000256" key="5">
    <source>
        <dbReference type="ARBA" id="ARBA00023163"/>
    </source>
</evidence>
<evidence type="ECO:0000256" key="6">
    <source>
        <dbReference type="PROSITE-ProRule" id="PRU00169"/>
    </source>
</evidence>
<dbReference type="InterPro" id="IPR039420">
    <property type="entry name" value="WalR-like"/>
</dbReference>
<protein>
    <submittedName>
        <fullName evidence="10">Response regulator</fullName>
    </submittedName>
</protein>
<evidence type="ECO:0000313" key="10">
    <source>
        <dbReference type="EMBL" id="MBU2787084.1"/>
    </source>
</evidence>
<dbReference type="InterPro" id="IPR016032">
    <property type="entry name" value="Sig_transdc_resp-reg_C-effctor"/>
</dbReference>
<dbReference type="EMBL" id="JAAXYO010000033">
    <property type="protein sequence ID" value="MBU2787084.1"/>
    <property type="molecule type" value="Genomic_DNA"/>
</dbReference>
<dbReference type="PROSITE" id="PS51755">
    <property type="entry name" value="OMPR_PHOB"/>
    <property type="match status" value="1"/>
</dbReference>
<dbReference type="GO" id="GO:0000976">
    <property type="term" value="F:transcription cis-regulatory region binding"/>
    <property type="evidence" value="ECO:0007669"/>
    <property type="project" value="TreeGrafter"/>
</dbReference>
<dbReference type="GO" id="GO:0005829">
    <property type="term" value="C:cytosol"/>
    <property type="evidence" value="ECO:0007669"/>
    <property type="project" value="TreeGrafter"/>
</dbReference>
<gene>
    <name evidence="10" type="ORF">HFQ13_02470</name>
</gene>
<dbReference type="InterPro" id="IPR001867">
    <property type="entry name" value="OmpR/PhoB-type_DNA-bd"/>
</dbReference>
<dbReference type="PROSITE" id="PS50110">
    <property type="entry name" value="RESPONSE_REGULATORY"/>
    <property type="match status" value="1"/>
</dbReference>
<feature type="domain" description="OmpR/PhoB-type" evidence="9">
    <location>
        <begin position="137"/>
        <end position="237"/>
    </location>
</feature>
<dbReference type="Proteomes" id="UP001197378">
    <property type="component" value="Unassembled WGS sequence"/>
</dbReference>
<organism evidence="10 11">
    <name type="scientific">Igneacidithiobacillus copahuensis</name>
    <dbReference type="NCBI Taxonomy" id="2724909"/>
    <lineage>
        <taxon>Bacteria</taxon>
        <taxon>Pseudomonadati</taxon>
        <taxon>Pseudomonadota</taxon>
        <taxon>Acidithiobacillia</taxon>
        <taxon>Acidithiobacillales</taxon>
        <taxon>Acidithiobacillaceae</taxon>
        <taxon>Igneacidithiobacillus</taxon>
    </lineage>
</organism>
<dbReference type="Gene3D" id="3.40.50.2300">
    <property type="match status" value="1"/>
</dbReference>
<dbReference type="SMART" id="SM00862">
    <property type="entry name" value="Trans_reg_C"/>
    <property type="match status" value="1"/>
</dbReference>
<evidence type="ECO:0000256" key="4">
    <source>
        <dbReference type="ARBA" id="ARBA00023125"/>
    </source>
</evidence>
<sequence length="246" mass="27573">MAQTVSSNARILLVDDDAKLRAILTRYLESQGYTVHGAASAAQMDRLLERERYDLLLLDVMMPGEDGFQICERLRQQESILPIIMLTARGDLDDRIQGLSIGADDYVAKPFEPAELLARIGAVLRRSQDSGTVEPSPGAIDFGPFHLALDYRRLYRGKQEITITETEFALLRALAEHPWQTLSRDKLLGMIHGHSEDIPGPRGIDVFVSRLRRLIEDDSSKPRYLQTVWGRGYVFVPDAGSPDKPA</sequence>
<dbReference type="SUPFAM" id="SSF52172">
    <property type="entry name" value="CheY-like"/>
    <property type="match status" value="1"/>
</dbReference>
<dbReference type="Pfam" id="PF00486">
    <property type="entry name" value="Trans_reg_C"/>
    <property type="match status" value="1"/>
</dbReference>
<dbReference type="AlphaFoldDB" id="A0AAE3CIV9"/>
<evidence type="ECO:0000259" key="8">
    <source>
        <dbReference type="PROSITE" id="PS50110"/>
    </source>
</evidence>
<dbReference type="Pfam" id="PF00072">
    <property type="entry name" value="Response_reg"/>
    <property type="match status" value="1"/>
</dbReference>
<keyword evidence="1 6" id="KW-0597">Phosphoprotein</keyword>
<reference evidence="10" key="1">
    <citation type="journal article" date="2021" name="ISME J.">
        <title>Genomic evolution of the class Acidithiobacillia: deep-branching Proteobacteria living in extreme acidic conditions.</title>
        <authorList>
            <person name="Moya-Beltran A."/>
            <person name="Beard S."/>
            <person name="Rojas-Villalobos C."/>
            <person name="Issotta F."/>
            <person name="Gallardo Y."/>
            <person name="Ulloa R."/>
            <person name="Giaveno A."/>
            <person name="Degli Esposti M."/>
            <person name="Johnson D.B."/>
            <person name="Quatrini R."/>
        </authorList>
    </citation>
    <scope>NUCLEOTIDE SEQUENCE</scope>
    <source>
        <strain evidence="10">VAN18-1</strain>
    </source>
</reference>
<dbReference type="SUPFAM" id="SSF46894">
    <property type="entry name" value="C-terminal effector domain of the bipartite response regulators"/>
    <property type="match status" value="1"/>
</dbReference>
<dbReference type="FunFam" id="3.40.50.2300:FF:000001">
    <property type="entry name" value="DNA-binding response regulator PhoB"/>
    <property type="match status" value="1"/>
</dbReference>
<evidence type="ECO:0000256" key="2">
    <source>
        <dbReference type="ARBA" id="ARBA00023012"/>
    </source>
</evidence>
<proteinExistence type="predicted"/>
<evidence type="ECO:0000256" key="7">
    <source>
        <dbReference type="PROSITE-ProRule" id="PRU01091"/>
    </source>
</evidence>
<dbReference type="GO" id="GO:0006355">
    <property type="term" value="P:regulation of DNA-templated transcription"/>
    <property type="evidence" value="ECO:0007669"/>
    <property type="project" value="InterPro"/>
</dbReference>
<dbReference type="SMART" id="SM00448">
    <property type="entry name" value="REC"/>
    <property type="match status" value="1"/>
</dbReference>
<evidence type="ECO:0000256" key="3">
    <source>
        <dbReference type="ARBA" id="ARBA00023015"/>
    </source>
</evidence>